<evidence type="ECO:0000313" key="3">
    <source>
        <dbReference type="Proteomes" id="UP001501822"/>
    </source>
</evidence>
<dbReference type="CDD" id="cd06260">
    <property type="entry name" value="DUF820-like"/>
    <property type="match status" value="1"/>
</dbReference>
<protein>
    <recommendedName>
        <fullName evidence="1">Putative restriction endonuclease domain-containing protein</fullName>
    </recommendedName>
</protein>
<dbReference type="Pfam" id="PF05685">
    <property type="entry name" value="Uma2"/>
    <property type="match status" value="1"/>
</dbReference>
<evidence type="ECO:0000313" key="2">
    <source>
        <dbReference type="EMBL" id="GAA0359439.1"/>
    </source>
</evidence>
<comment type="caution">
    <text evidence="2">The sequence shown here is derived from an EMBL/GenBank/DDBJ whole genome shotgun (WGS) entry which is preliminary data.</text>
</comment>
<dbReference type="EMBL" id="BAAABM010000053">
    <property type="protein sequence ID" value="GAA0359439.1"/>
    <property type="molecule type" value="Genomic_DNA"/>
</dbReference>
<evidence type="ECO:0000259" key="1">
    <source>
        <dbReference type="Pfam" id="PF05685"/>
    </source>
</evidence>
<keyword evidence="3" id="KW-1185">Reference proteome</keyword>
<dbReference type="Gene3D" id="3.90.1570.10">
    <property type="entry name" value="tt1808, chain A"/>
    <property type="match status" value="1"/>
</dbReference>
<dbReference type="Proteomes" id="UP001501822">
    <property type="component" value="Unassembled WGS sequence"/>
</dbReference>
<dbReference type="InterPro" id="IPR012296">
    <property type="entry name" value="Nuclease_put_TT1808"/>
</dbReference>
<name>A0ABN0XBA3_9ACTN</name>
<proteinExistence type="predicted"/>
<reference evidence="2 3" key="1">
    <citation type="journal article" date="2019" name="Int. J. Syst. Evol. Microbiol.">
        <title>The Global Catalogue of Microorganisms (GCM) 10K type strain sequencing project: providing services to taxonomists for standard genome sequencing and annotation.</title>
        <authorList>
            <consortium name="The Broad Institute Genomics Platform"/>
            <consortium name="The Broad Institute Genome Sequencing Center for Infectious Disease"/>
            <person name="Wu L."/>
            <person name="Ma J."/>
        </authorList>
    </citation>
    <scope>NUCLEOTIDE SEQUENCE [LARGE SCALE GENOMIC DNA]</scope>
    <source>
        <strain evidence="2 3">JCM 3146</strain>
    </source>
</reference>
<feature type="domain" description="Putative restriction endonuclease" evidence="1">
    <location>
        <begin position="20"/>
        <end position="94"/>
    </location>
</feature>
<sequence length="113" mass="13136">MAMPQPVEEEEPPTIEEIWEQTPSYPGFQVEIIDGSLVVSPHGNFRHSRINYFLQDLFVEVARKNGWYLCHELTIHLESNRDRIEPDLVIVPPEPPMFGAARCSGEECCWWPR</sequence>
<organism evidence="2 3">
    <name type="scientific">Actinoallomurus spadix</name>
    <dbReference type="NCBI Taxonomy" id="79912"/>
    <lineage>
        <taxon>Bacteria</taxon>
        <taxon>Bacillati</taxon>
        <taxon>Actinomycetota</taxon>
        <taxon>Actinomycetes</taxon>
        <taxon>Streptosporangiales</taxon>
        <taxon>Thermomonosporaceae</taxon>
        <taxon>Actinoallomurus</taxon>
    </lineage>
</organism>
<dbReference type="InterPro" id="IPR011335">
    <property type="entry name" value="Restrct_endonuc-II-like"/>
</dbReference>
<dbReference type="InterPro" id="IPR008538">
    <property type="entry name" value="Uma2"/>
</dbReference>
<dbReference type="SUPFAM" id="SSF52980">
    <property type="entry name" value="Restriction endonuclease-like"/>
    <property type="match status" value="1"/>
</dbReference>
<gene>
    <name evidence="2" type="ORF">GCM10010151_56480</name>
</gene>
<accession>A0ABN0XBA3</accession>
<dbReference type="RefSeq" id="WP_252803983.1">
    <property type="nucleotide sequence ID" value="NZ_BAAABM010000053.1"/>
</dbReference>